<gene>
    <name evidence="9" type="ORF">AWB80_07343</name>
</gene>
<reference evidence="9" key="1">
    <citation type="submission" date="2016-01" db="EMBL/GenBank/DDBJ databases">
        <authorList>
            <person name="Peeters C."/>
        </authorList>
    </citation>
    <scope>NUCLEOTIDE SEQUENCE [LARGE SCALE GENOMIC DNA]</scope>
    <source>
        <strain evidence="9">LMG 29323</strain>
    </source>
</reference>
<dbReference type="AlphaFoldDB" id="A0A158DRV3"/>
<evidence type="ECO:0000256" key="2">
    <source>
        <dbReference type="ARBA" id="ARBA00022448"/>
    </source>
</evidence>
<comment type="similarity">
    <text evidence="7">Belongs to the binding-protein-dependent transport system permease family.</text>
</comment>
<dbReference type="GO" id="GO:0005886">
    <property type="term" value="C:plasma membrane"/>
    <property type="evidence" value="ECO:0007669"/>
    <property type="project" value="UniProtKB-SubCell"/>
</dbReference>
<dbReference type="Pfam" id="PF00528">
    <property type="entry name" value="BPD_transp_1"/>
    <property type="match status" value="1"/>
</dbReference>
<dbReference type="InterPro" id="IPR035906">
    <property type="entry name" value="MetI-like_sf"/>
</dbReference>
<dbReference type="STRING" id="1777141.AWB80_07343"/>
<dbReference type="PANTHER" id="PTHR43163">
    <property type="entry name" value="DIPEPTIDE TRANSPORT SYSTEM PERMEASE PROTEIN DPPB-RELATED"/>
    <property type="match status" value="1"/>
</dbReference>
<organism evidence="9 10">
    <name type="scientific">Caballeronia pedi</name>
    <dbReference type="NCBI Taxonomy" id="1777141"/>
    <lineage>
        <taxon>Bacteria</taxon>
        <taxon>Pseudomonadati</taxon>
        <taxon>Pseudomonadota</taxon>
        <taxon>Betaproteobacteria</taxon>
        <taxon>Burkholderiales</taxon>
        <taxon>Burkholderiaceae</taxon>
        <taxon>Caballeronia</taxon>
    </lineage>
</organism>
<evidence type="ECO:0000259" key="8">
    <source>
        <dbReference type="PROSITE" id="PS50928"/>
    </source>
</evidence>
<keyword evidence="2 7" id="KW-0813">Transport</keyword>
<comment type="caution">
    <text evidence="9">The sequence shown here is derived from an EMBL/GenBank/DDBJ whole genome shotgun (WGS) entry which is preliminary data.</text>
</comment>
<dbReference type="PROSITE" id="PS50928">
    <property type="entry name" value="ABC_TM1"/>
    <property type="match status" value="1"/>
</dbReference>
<evidence type="ECO:0000313" key="10">
    <source>
        <dbReference type="Proteomes" id="UP000054911"/>
    </source>
</evidence>
<protein>
    <submittedName>
        <fullName evidence="9">Binding-protein-dependent transport system inner membrane protein</fullName>
    </submittedName>
</protein>
<dbReference type="Gene3D" id="1.10.3720.10">
    <property type="entry name" value="MetI-like"/>
    <property type="match status" value="1"/>
</dbReference>
<evidence type="ECO:0000256" key="1">
    <source>
        <dbReference type="ARBA" id="ARBA00004651"/>
    </source>
</evidence>
<keyword evidence="5 7" id="KW-1133">Transmembrane helix</keyword>
<dbReference type="SUPFAM" id="SSF161098">
    <property type="entry name" value="MetI-like"/>
    <property type="match status" value="1"/>
</dbReference>
<evidence type="ECO:0000256" key="6">
    <source>
        <dbReference type="ARBA" id="ARBA00023136"/>
    </source>
</evidence>
<evidence type="ECO:0000256" key="7">
    <source>
        <dbReference type="RuleBase" id="RU363032"/>
    </source>
</evidence>
<accession>A0A158DRV3</accession>
<dbReference type="EMBL" id="FCOE02000046">
    <property type="protein sequence ID" value="SAK97324.1"/>
    <property type="molecule type" value="Genomic_DNA"/>
</dbReference>
<dbReference type="PANTHER" id="PTHR43163:SF9">
    <property type="entry name" value="ABC TRANSPORTER PERMEASE PROTEIN"/>
    <property type="match status" value="1"/>
</dbReference>
<dbReference type="GO" id="GO:0055085">
    <property type="term" value="P:transmembrane transport"/>
    <property type="evidence" value="ECO:0007669"/>
    <property type="project" value="InterPro"/>
</dbReference>
<dbReference type="Proteomes" id="UP000054911">
    <property type="component" value="Unassembled WGS sequence"/>
</dbReference>
<keyword evidence="4 7" id="KW-0812">Transmembrane</keyword>
<evidence type="ECO:0000313" key="9">
    <source>
        <dbReference type="EMBL" id="SAK97324.1"/>
    </source>
</evidence>
<feature type="domain" description="ABC transmembrane type-1" evidence="8">
    <location>
        <begin position="99"/>
        <end position="311"/>
    </location>
</feature>
<feature type="transmembrane region" description="Helical" evidence="7">
    <location>
        <begin position="12"/>
        <end position="32"/>
    </location>
</feature>
<feature type="transmembrane region" description="Helical" evidence="7">
    <location>
        <begin position="183"/>
        <end position="204"/>
    </location>
</feature>
<sequence>MDMVRYVGSRLVKALCILLGVVTLNFVLIRLIPGDPASVLAGESGMSDEAFLTTIRHLYGLDQPVIVQLKTYLVNALSLDLGFSYRLQSSVIDLIADRLPATLALTGSAFVLSLVIGVGLGAFAGTRAGSKIDHALKFVMLSFYAIPVFWIGLMAILVLSVRLRWFPASGTGYEYGADAGVPGFIHHLILPAFTLSLFYIAVYFRLSRSSVINVLHLDFVRTARSKGLTARAILRRHALPNAVLPILTMASLQAGSLVSGSIAVETIFAWPGIGRLGYEALMQRDYSMLLGVFLTTATMVILLNLVVDVLYVLVDPRIELTQ</sequence>
<evidence type="ECO:0000256" key="4">
    <source>
        <dbReference type="ARBA" id="ARBA00022692"/>
    </source>
</evidence>
<evidence type="ECO:0000256" key="5">
    <source>
        <dbReference type="ARBA" id="ARBA00022989"/>
    </source>
</evidence>
<feature type="transmembrane region" description="Helical" evidence="7">
    <location>
        <begin position="290"/>
        <end position="314"/>
    </location>
</feature>
<evidence type="ECO:0000256" key="3">
    <source>
        <dbReference type="ARBA" id="ARBA00022475"/>
    </source>
</evidence>
<proteinExistence type="inferred from homology"/>
<feature type="transmembrane region" description="Helical" evidence="7">
    <location>
        <begin position="138"/>
        <end position="163"/>
    </location>
</feature>
<dbReference type="Pfam" id="PF19300">
    <property type="entry name" value="BPD_transp_1_N"/>
    <property type="match status" value="1"/>
</dbReference>
<keyword evidence="6 7" id="KW-0472">Membrane</keyword>
<keyword evidence="3" id="KW-1003">Cell membrane</keyword>
<comment type="subcellular location">
    <subcellularLocation>
        <location evidence="1 7">Cell membrane</location>
        <topology evidence="1 7">Multi-pass membrane protein</topology>
    </subcellularLocation>
</comment>
<dbReference type="InterPro" id="IPR045621">
    <property type="entry name" value="BPD_transp_1_N"/>
</dbReference>
<dbReference type="CDD" id="cd06261">
    <property type="entry name" value="TM_PBP2"/>
    <property type="match status" value="1"/>
</dbReference>
<feature type="transmembrane region" description="Helical" evidence="7">
    <location>
        <begin position="103"/>
        <end position="126"/>
    </location>
</feature>
<keyword evidence="10" id="KW-1185">Reference proteome</keyword>
<dbReference type="InterPro" id="IPR000515">
    <property type="entry name" value="MetI-like"/>
</dbReference>
<name>A0A158DRV3_9BURK</name>